<dbReference type="PANTHER" id="PTHR23419:SF8">
    <property type="entry name" value="FI09726P"/>
    <property type="match status" value="1"/>
</dbReference>
<organism evidence="2 3">
    <name type="scientific">Handelsmanbacteria sp. (strain RIFCSPLOWO2_12_FULL_64_10)</name>
    <dbReference type="NCBI Taxonomy" id="1817868"/>
    <lineage>
        <taxon>Bacteria</taxon>
        <taxon>Candidatus Handelsmaniibacteriota</taxon>
    </lineage>
</organism>
<comment type="caution">
    <text evidence="2">The sequence shown here is derived from an EMBL/GenBank/DDBJ whole genome shotgun (WGS) entry which is preliminary data.</text>
</comment>
<dbReference type="Pfam" id="PF03091">
    <property type="entry name" value="CutA1"/>
    <property type="match status" value="1"/>
</dbReference>
<evidence type="ECO:0000256" key="1">
    <source>
        <dbReference type="ARBA" id="ARBA00010169"/>
    </source>
</evidence>
<sequence>MTKGVVCVLVNASSQEEAIKIGQTVVRERLAASANVVGQVRSFYHWKGKVEDQSEAIVVFKTVQFHLPALMQRVADLHSYEVPSIIALPLYMAYQPYVNWVVETTGSKSWRKWL</sequence>
<dbReference type="GO" id="GO:0010038">
    <property type="term" value="P:response to metal ion"/>
    <property type="evidence" value="ECO:0007669"/>
    <property type="project" value="InterPro"/>
</dbReference>
<dbReference type="InterPro" id="IPR004323">
    <property type="entry name" value="Ion_tolerance_CutA"/>
</dbReference>
<reference evidence="2 3" key="1">
    <citation type="journal article" date="2016" name="Nat. Commun.">
        <title>Thousands of microbial genomes shed light on interconnected biogeochemical processes in an aquifer system.</title>
        <authorList>
            <person name="Anantharaman K."/>
            <person name="Brown C.T."/>
            <person name="Hug L.A."/>
            <person name="Sharon I."/>
            <person name="Castelle C.J."/>
            <person name="Probst A.J."/>
            <person name="Thomas B.C."/>
            <person name="Singh A."/>
            <person name="Wilkins M.J."/>
            <person name="Karaoz U."/>
            <person name="Brodie E.L."/>
            <person name="Williams K.H."/>
            <person name="Hubbard S.S."/>
            <person name="Banfield J.F."/>
        </authorList>
    </citation>
    <scope>NUCLEOTIDE SEQUENCE [LARGE SCALE GENOMIC DNA]</scope>
    <source>
        <strain evidence="3">RIFCSPLOWO2_12_FULL_64_10</strain>
    </source>
</reference>
<evidence type="ECO:0000313" key="2">
    <source>
        <dbReference type="EMBL" id="OGG43283.1"/>
    </source>
</evidence>
<dbReference type="InterPro" id="IPR011322">
    <property type="entry name" value="N-reg_PII-like_a/b"/>
</dbReference>
<comment type="similarity">
    <text evidence="1">Belongs to the CutA family.</text>
</comment>
<name>A0A1F6C2J6_HANXR</name>
<dbReference type="EMBL" id="MFKF01000440">
    <property type="protein sequence ID" value="OGG43283.1"/>
    <property type="molecule type" value="Genomic_DNA"/>
</dbReference>
<dbReference type="InterPro" id="IPR015867">
    <property type="entry name" value="N-reg_PII/ATP_PRibTrfase_C"/>
</dbReference>
<dbReference type="AlphaFoldDB" id="A0A1F6C2J6"/>
<dbReference type="Gene3D" id="3.30.70.120">
    <property type="match status" value="1"/>
</dbReference>
<dbReference type="SUPFAM" id="SSF54913">
    <property type="entry name" value="GlnB-like"/>
    <property type="match status" value="1"/>
</dbReference>
<gene>
    <name evidence="2" type="ORF">A3F84_12910</name>
</gene>
<dbReference type="PANTHER" id="PTHR23419">
    <property type="entry name" value="DIVALENT CATION TOLERANCE CUTA-RELATED"/>
    <property type="match status" value="1"/>
</dbReference>
<evidence type="ECO:0008006" key="4">
    <source>
        <dbReference type="Google" id="ProtNLM"/>
    </source>
</evidence>
<accession>A0A1F6C2J6</accession>
<protein>
    <recommendedName>
        <fullName evidence="4">Divalent-cation tolerance protein CutA</fullName>
    </recommendedName>
</protein>
<evidence type="ECO:0000313" key="3">
    <source>
        <dbReference type="Proteomes" id="UP000178606"/>
    </source>
</evidence>
<dbReference type="GO" id="GO:0005507">
    <property type="term" value="F:copper ion binding"/>
    <property type="evidence" value="ECO:0007669"/>
    <property type="project" value="TreeGrafter"/>
</dbReference>
<proteinExistence type="inferred from homology"/>
<dbReference type="Proteomes" id="UP000178606">
    <property type="component" value="Unassembled WGS sequence"/>
</dbReference>